<dbReference type="CDD" id="cd14252">
    <property type="entry name" value="Dockerin_like"/>
    <property type="match status" value="1"/>
</dbReference>
<dbReference type="InterPro" id="IPR018247">
    <property type="entry name" value="EF_Hand_1_Ca_BS"/>
</dbReference>
<comment type="caution">
    <text evidence="1">The sequence shown here is derived from an EMBL/GenBank/DDBJ whole genome shotgun (WGS) entry which is preliminary data.</text>
</comment>
<dbReference type="PROSITE" id="PS00018">
    <property type="entry name" value="EF_HAND_1"/>
    <property type="match status" value="1"/>
</dbReference>
<dbReference type="InterPro" id="IPR036439">
    <property type="entry name" value="Dockerin_dom_sf"/>
</dbReference>
<protein>
    <recommendedName>
        <fullName evidence="3">Dockerin domain-containing protein</fullName>
    </recommendedName>
</protein>
<gene>
    <name evidence="1" type="ORF">IPP15_11050</name>
</gene>
<dbReference type="AlphaFoldDB" id="A0A9D7SY34"/>
<dbReference type="GO" id="GO:0000272">
    <property type="term" value="P:polysaccharide catabolic process"/>
    <property type="evidence" value="ECO:0007669"/>
    <property type="project" value="InterPro"/>
</dbReference>
<dbReference type="Pfam" id="PF00404">
    <property type="entry name" value="Dockerin_1"/>
    <property type="match status" value="1"/>
</dbReference>
<dbReference type="GO" id="GO:0004553">
    <property type="term" value="F:hydrolase activity, hydrolyzing O-glycosyl compounds"/>
    <property type="evidence" value="ECO:0007669"/>
    <property type="project" value="InterPro"/>
</dbReference>
<name>A0A9D7SY34_9BACT</name>
<evidence type="ECO:0000313" key="1">
    <source>
        <dbReference type="EMBL" id="MBK9982939.1"/>
    </source>
</evidence>
<evidence type="ECO:0000313" key="2">
    <source>
        <dbReference type="Proteomes" id="UP000808337"/>
    </source>
</evidence>
<dbReference type="SUPFAM" id="SSF63446">
    <property type="entry name" value="Type I dockerin domain"/>
    <property type="match status" value="1"/>
</dbReference>
<dbReference type="Proteomes" id="UP000808337">
    <property type="component" value="Unassembled WGS sequence"/>
</dbReference>
<dbReference type="SUPFAM" id="SSF82171">
    <property type="entry name" value="DPP6 N-terminal domain-like"/>
    <property type="match status" value="1"/>
</dbReference>
<reference evidence="1 2" key="1">
    <citation type="submission" date="2020-10" db="EMBL/GenBank/DDBJ databases">
        <title>Connecting structure to function with the recovery of over 1000 high-quality activated sludge metagenome-assembled genomes encoding full-length rRNA genes using long-read sequencing.</title>
        <authorList>
            <person name="Singleton C.M."/>
            <person name="Petriglieri F."/>
            <person name="Kristensen J.M."/>
            <person name="Kirkegaard R.H."/>
            <person name="Michaelsen T.Y."/>
            <person name="Andersen M.H."/>
            <person name="Karst S.M."/>
            <person name="Dueholm M.S."/>
            <person name="Nielsen P.H."/>
            <person name="Albertsen M."/>
        </authorList>
    </citation>
    <scope>NUCLEOTIDE SEQUENCE [LARGE SCALE GENOMIC DNA]</scope>
    <source>
        <strain evidence="1">Ribe_18-Q3-R11-54_MAXAC.273</strain>
    </source>
</reference>
<proteinExistence type="predicted"/>
<evidence type="ECO:0008006" key="3">
    <source>
        <dbReference type="Google" id="ProtNLM"/>
    </source>
</evidence>
<dbReference type="InterPro" id="IPR002105">
    <property type="entry name" value="Dockerin_1_rpt"/>
</dbReference>
<organism evidence="1 2">
    <name type="scientific">Candidatus Opimibacter skivensis</name>
    <dbReference type="NCBI Taxonomy" id="2982028"/>
    <lineage>
        <taxon>Bacteria</taxon>
        <taxon>Pseudomonadati</taxon>
        <taxon>Bacteroidota</taxon>
        <taxon>Saprospiria</taxon>
        <taxon>Saprospirales</taxon>
        <taxon>Saprospiraceae</taxon>
        <taxon>Candidatus Opimibacter</taxon>
    </lineage>
</organism>
<dbReference type="EMBL" id="JADKGY010000008">
    <property type="protein sequence ID" value="MBK9982939.1"/>
    <property type="molecule type" value="Genomic_DNA"/>
</dbReference>
<dbReference type="Gene3D" id="1.10.1330.10">
    <property type="entry name" value="Dockerin domain"/>
    <property type="match status" value="1"/>
</dbReference>
<accession>A0A9D7SY34</accession>
<sequence>MKKFLLALFALLGVVGYITAQKQNNIWFFGNKAGLDFNFTPPKAITSALFTLEGTASISDPAGHLLFYTNGATLWDRNQNPMPNGSGLLGGESSTQAALIVPLPNSCTQYYVFTTEDQFTNGGLAYSVVDMCLHDGLGDVVASTKNTLVIDRTTEKVTAVLHANGVDIWILTHTHSSNKFQAYLLTSSGLTTTPVVSTIGSNYSSTDIIGPIRASHDGSKIVSSASFGDICEMFDFNNTTGVLSNAVNLNSHWSGSRSVYGIEFSPDDHLLYLSTFFITNYLYQLNLATNVLTTLNSVSGNYRYGALQMGPDKKIYMVRNESAFVDVIHQPNVSGTGCQYVEHSLDLLPGTKGQSGLPNFAPYSFFQDSTSSISLGHDTTICAGDSIILHVQSNKNCPSSYVWNDGSTDPEKIVKTTGLYWVRVESSCAKYIDSIEIDVVPTPDVTLENAVICTGEVITLDASFPGSTYLWSDHSISPQLTVSVSGIYTVTVSNACSTITASANISVVPPSHLSFVANICQGSSFEGYTESGIYTDTLITELGCDSIRVLTLTVIPGSNTFLERDLCSGGSFEGYTKSGIYVDTFNLVNGCDSIRTLRLNVIDCTPIVQYDLEACSAFMFNGSNMDYSEFLPTFPSQLTCADVSADYLFRSPPQMNKHSCTHGVNGSIAMCVSSLNSCTYIAGHQASIVIEFTIHPQTDSLVKFTGLEFYEQAPTNYNWISGDSGPNNFPTFYGIRILKNGLEVFRKENIHTTNSWTLQSYSFIDNDLFRVQANTTFRIELLPYCPIGDASVVSAWDIDAVKIYAGCIAIQSPKPIISGRVITRTGLSVSNATMVMSEDADFSNVTNKPTDAAGHYAFENLEKDGHYFLKGYKNDDVLNGVSTLDLIRIQKHLLGIEPFTSLHQYIAADVNHSGRVTVLDLLDLRRLLLGLYNEFPGNTSWRFGDMAQEMGGADISLFSELKTIEYPRHDIDNADFLGIKIGDVNEDIKLLTGDLTSRSEKTFSLMMENEEIKEMTPFTVAIKAGEHTSIAGLQMALQIEDLELVGISSEKLFITPENFAVHNGVLSISWSQSESILLEDEDELYQIKFIAHHAGQVRDKIKLTKERLCPEAYPGNDLESYAIHLECGKQISNLQEISFFQLEPNPFHSAFTTRFYLVNGGKTTIRFFDVSGKLLYTTEHEYSSGEHVEQINGEDIPLNNGIVYCQLICNGYTAMQRIMKF</sequence>